<dbReference type="Proteomes" id="UP001055439">
    <property type="component" value="Chromosome 8"/>
</dbReference>
<protein>
    <submittedName>
        <fullName evidence="2">Uncharacterized protein</fullName>
    </submittedName>
</protein>
<organism evidence="2 3">
    <name type="scientific">Musa troglodytarum</name>
    <name type="common">fe'i banana</name>
    <dbReference type="NCBI Taxonomy" id="320322"/>
    <lineage>
        <taxon>Eukaryota</taxon>
        <taxon>Viridiplantae</taxon>
        <taxon>Streptophyta</taxon>
        <taxon>Embryophyta</taxon>
        <taxon>Tracheophyta</taxon>
        <taxon>Spermatophyta</taxon>
        <taxon>Magnoliopsida</taxon>
        <taxon>Liliopsida</taxon>
        <taxon>Zingiberales</taxon>
        <taxon>Musaceae</taxon>
        <taxon>Musa</taxon>
    </lineage>
</organism>
<evidence type="ECO:0000313" key="2">
    <source>
        <dbReference type="EMBL" id="URE37158.1"/>
    </source>
</evidence>
<dbReference type="AlphaFoldDB" id="A0A9E7HX59"/>
<dbReference type="EMBL" id="CP097510">
    <property type="protein sequence ID" value="URE37158.1"/>
    <property type="molecule type" value="Genomic_DNA"/>
</dbReference>
<evidence type="ECO:0000256" key="1">
    <source>
        <dbReference type="SAM" id="MobiDB-lite"/>
    </source>
</evidence>
<proteinExistence type="predicted"/>
<reference evidence="2" key="1">
    <citation type="submission" date="2022-05" db="EMBL/GenBank/DDBJ databases">
        <title>The Musa troglodytarum L. genome provides insights into the mechanism of non-climacteric behaviour and enrichment of carotenoids.</title>
        <authorList>
            <person name="Wang J."/>
        </authorList>
    </citation>
    <scope>NUCLEOTIDE SEQUENCE</scope>
    <source>
        <tissue evidence="2">Leaf</tissue>
    </source>
</reference>
<accession>A0A9E7HX59</accession>
<keyword evidence="3" id="KW-1185">Reference proteome</keyword>
<evidence type="ECO:0000313" key="3">
    <source>
        <dbReference type="Proteomes" id="UP001055439"/>
    </source>
</evidence>
<name>A0A9E7HX59_9LILI</name>
<feature type="region of interest" description="Disordered" evidence="1">
    <location>
        <begin position="34"/>
        <end position="59"/>
    </location>
</feature>
<sequence>MRWNECVVVNIDLGKKPVVEMIWRGGQWHMTLSTAKDRKKDERESSRLMVGQLQRDQRA</sequence>
<gene>
    <name evidence="2" type="ORF">MUK42_34007</name>
</gene>
<feature type="compositionally biased region" description="Basic and acidic residues" evidence="1">
    <location>
        <begin position="35"/>
        <end position="46"/>
    </location>
</feature>